<comment type="caution">
    <text evidence="3">The sequence shown here is derived from an EMBL/GenBank/DDBJ whole genome shotgun (WGS) entry which is preliminary data.</text>
</comment>
<proteinExistence type="predicted"/>
<dbReference type="InterPro" id="IPR002201">
    <property type="entry name" value="Glyco_trans_9"/>
</dbReference>
<dbReference type="InterPro" id="IPR051199">
    <property type="entry name" value="LPS_LOS_Heptosyltrfase"/>
</dbReference>
<dbReference type="SUPFAM" id="SSF53756">
    <property type="entry name" value="UDP-Glycosyltransferase/glycogen phosphorylase"/>
    <property type="match status" value="2"/>
</dbReference>
<organism evidence="3">
    <name type="scientific">Oscillatoriales cyanobacterium SpSt-418</name>
    <dbReference type="NCBI Taxonomy" id="2282169"/>
    <lineage>
        <taxon>Bacteria</taxon>
        <taxon>Bacillati</taxon>
        <taxon>Cyanobacteriota</taxon>
        <taxon>Cyanophyceae</taxon>
        <taxon>Oscillatoriophycideae</taxon>
        <taxon>Oscillatoriales</taxon>
    </lineage>
</organism>
<keyword evidence="2 3" id="KW-0808">Transferase</keyword>
<dbReference type="GO" id="GO:0008713">
    <property type="term" value="F:ADP-heptose-lipopolysaccharide heptosyltransferase activity"/>
    <property type="evidence" value="ECO:0007669"/>
    <property type="project" value="TreeGrafter"/>
</dbReference>
<dbReference type="GO" id="GO:0009244">
    <property type="term" value="P:lipopolysaccharide core region biosynthetic process"/>
    <property type="evidence" value="ECO:0007669"/>
    <property type="project" value="TreeGrafter"/>
</dbReference>
<protein>
    <submittedName>
        <fullName evidence="3">Glycosyltransferase family 9 protein</fullName>
    </submittedName>
</protein>
<dbReference type="PANTHER" id="PTHR30160:SF1">
    <property type="entry name" value="LIPOPOLYSACCHARIDE 1,2-N-ACETYLGLUCOSAMINETRANSFERASE-RELATED"/>
    <property type="match status" value="1"/>
</dbReference>
<dbReference type="EMBL" id="DSRU01000428">
    <property type="protein sequence ID" value="HFN01615.1"/>
    <property type="molecule type" value="Genomic_DNA"/>
</dbReference>
<reference evidence="3" key="1">
    <citation type="journal article" date="2020" name="mSystems">
        <title>Genome- and Community-Level Interaction Insights into Carbon Utilization and Element Cycling Functions of Hydrothermarchaeota in Hydrothermal Sediment.</title>
        <authorList>
            <person name="Zhou Z."/>
            <person name="Liu Y."/>
            <person name="Xu W."/>
            <person name="Pan J."/>
            <person name="Luo Z.H."/>
            <person name="Li M."/>
        </authorList>
    </citation>
    <scope>NUCLEOTIDE SEQUENCE [LARGE SCALE GENOMIC DNA]</scope>
    <source>
        <strain evidence="3">SpSt-418</strain>
    </source>
</reference>
<dbReference type="PANTHER" id="PTHR30160">
    <property type="entry name" value="TETRAACYLDISACCHARIDE 4'-KINASE-RELATED"/>
    <property type="match status" value="1"/>
</dbReference>
<gene>
    <name evidence="3" type="ORF">ENR64_28520</name>
</gene>
<accession>A0A7C3PJR4</accession>
<evidence type="ECO:0000313" key="3">
    <source>
        <dbReference type="EMBL" id="HFN01615.1"/>
    </source>
</evidence>
<evidence type="ECO:0000256" key="1">
    <source>
        <dbReference type="ARBA" id="ARBA00022676"/>
    </source>
</evidence>
<dbReference type="Pfam" id="PF01075">
    <property type="entry name" value="Glyco_transf_9"/>
    <property type="match status" value="2"/>
</dbReference>
<keyword evidence="1" id="KW-0328">Glycosyltransferase</keyword>
<sequence length="718" mass="78909">MAQLNSVLFIELLGGIGDIVIALPAIHALARSHPEATLTVLTFVPGCDLLEHDPAIAQVIAVPKGQARQAVEQLLDSQSFDLIVSDTNYDGIDQLVQKSGAIQTVTNLWRSPPANERVGDRFLQILLSEGVITSEAIEAIASLSSIYLTPEERLAARQKLGAFYRPLILLYPDAGMPIKRWSTQNFITLGQALQEQFGGTILVPVGSDEEQADQIATAIGKTAQVWPRSSLRELAVVIAAADLMVAVDTGIARIAAALDVPTITLFGPSWHQRYGQPTPHVNLQGFPGCAERLATNFTQQACWYSGECPFEWNTCLEDISPAQVLTAASSLLATSPDKPYKQEPINNQKADNQFSSHPAKLLPEWQAVRNLLVMRLDNIGDVIMTSPALKALQANLPGAKITLLASPAGALTAPLLPGIDQALPWRVLWQDLGKLDFNPHREWELVELLKKHEFDAAIIFTSFTQSPHPAALFCSLAGIPLRLGESTECDRGTLTHYAPQTPFEIHQVERNLHLIESVGFQVSDRRLSLQIPNSKTSPQSENFHPNQAELPYLHQPYILLNPWTSCQSRNYAPDRFAIAALHLSKITDWLILITGVEKDRDRAQPLLDVLGDRAIDLIGKTTLTELALYIANAQLVLTNNTSTMHIADAVSTPMLVLFAGTELECQWQPRHTSFRLLRRSTTCSPCYAFTCPYSLQCLDISPETVVSNALDLLNLNPD</sequence>
<dbReference type="GO" id="GO:0005829">
    <property type="term" value="C:cytosol"/>
    <property type="evidence" value="ECO:0007669"/>
    <property type="project" value="TreeGrafter"/>
</dbReference>
<evidence type="ECO:0000256" key="2">
    <source>
        <dbReference type="ARBA" id="ARBA00022679"/>
    </source>
</evidence>
<dbReference type="CDD" id="cd03789">
    <property type="entry name" value="GT9_LPS_heptosyltransferase"/>
    <property type="match status" value="2"/>
</dbReference>
<name>A0A7C3PJR4_9CYAN</name>
<dbReference type="AlphaFoldDB" id="A0A7C3PJR4"/>
<dbReference type="Gene3D" id="3.40.50.2000">
    <property type="entry name" value="Glycogen Phosphorylase B"/>
    <property type="match status" value="4"/>
</dbReference>